<dbReference type="Proteomes" id="UP000231474">
    <property type="component" value="Unassembled WGS sequence"/>
</dbReference>
<organism evidence="1 2">
    <name type="scientific">Candidatus Shapirobacteria bacterium CG10_big_fil_rev_8_21_14_0_10_40_9</name>
    <dbReference type="NCBI Taxonomy" id="1974888"/>
    <lineage>
        <taxon>Bacteria</taxon>
        <taxon>Candidatus Shapironibacteriota</taxon>
    </lineage>
</organism>
<evidence type="ECO:0000313" key="2">
    <source>
        <dbReference type="Proteomes" id="UP000231474"/>
    </source>
</evidence>
<gene>
    <name evidence="1" type="ORF">COU95_03125</name>
</gene>
<evidence type="ECO:0000313" key="1">
    <source>
        <dbReference type="EMBL" id="PJE67310.1"/>
    </source>
</evidence>
<sequence length="63" mass="7316">MKRLEGDELMYPKTCPEGKPGDNPCRVSKAVNFRREKRKYFVPLRGPACGCIIRRKDIHVPEK</sequence>
<dbReference type="AlphaFoldDB" id="A0A2M8L312"/>
<name>A0A2M8L312_9BACT</name>
<comment type="caution">
    <text evidence="1">The sequence shown here is derived from an EMBL/GenBank/DDBJ whole genome shotgun (WGS) entry which is preliminary data.</text>
</comment>
<proteinExistence type="predicted"/>
<reference evidence="2" key="1">
    <citation type="submission" date="2017-09" db="EMBL/GenBank/DDBJ databases">
        <title>Depth-based differentiation of microbial function through sediment-hosted aquifers and enrichment of novel symbionts in the deep terrestrial subsurface.</title>
        <authorList>
            <person name="Probst A.J."/>
            <person name="Ladd B."/>
            <person name="Jarett J.K."/>
            <person name="Geller-Mcgrath D.E."/>
            <person name="Sieber C.M.K."/>
            <person name="Emerson J.B."/>
            <person name="Anantharaman K."/>
            <person name="Thomas B.C."/>
            <person name="Malmstrom R."/>
            <person name="Stieglmeier M."/>
            <person name="Klingl A."/>
            <person name="Woyke T."/>
            <person name="Ryan C.M."/>
            <person name="Banfield J.F."/>
        </authorList>
    </citation>
    <scope>NUCLEOTIDE SEQUENCE [LARGE SCALE GENOMIC DNA]</scope>
</reference>
<dbReference type="EMBL" id="PFEK01000062">
    <property type="protein sequence ID" value="PJE67310.1"/>
    <property type="molecule type" value="Genomic_DNA"/>
</dbReference>
<protein>
    <submittedName>
        <fullName evidence="1">Uncharacterized protein</fullName>
    </submittedName>
</protein>
<accession>A0A2M8L312</accession>